<dbReference type="InterPro" id="IPR018247">
    <property type="entry name" value="EF_Hand_1_Ca_BS"/>
</dbReference>
<name>A0ABN8NFE2_9CNID</name>
<evidence type="ECO:0000256" key="1">
    <source>
        <dbReference type="ARBA" id="ARBA00022723"/>
    </source>
</evidence>
<dbReference type="Gene3D" id="1.10.238.230">
    <property type="match status" value="1"/>
</dbReference>
<dbReference type="InterPro" id="IPR041534">
    <property type="entry name" value="EF-hand_13"/>
</dbReference>
<dbReference type="Proteomes" id="UP001159405">
    <property type="component" value="Unassembled WGS sequence"/>
</dbReference>
<gene>
    <name evidence="5" type="ORF">PLOB_00014818</name>
</gene>
<dbReference type="PROSITE" id="PS50222">
    <property type="entry name" value="EF_HAND_2"/>
    <property type="match status" value="1"/>
</dbReference>
<sequence>MTHLSPILKVKVDELFLRWLSMPDTQRVLKTDLNKLIQGRPLSPRQLSLSSVSNTVGGTRPISPPAPPTSSPSQVLRSPRSPRERSSRRPGSKSPPRSPRLENHEATKYLMKDKSLVLNNVRIFPGCAASLPQFYFPLGRPEDSTVCENALDKVKKIFQLSEEGLSKEEFGAVAKACGLSFYWREPLFSAAGGHKTGYVTLSMFTALWKSVTSKCHDNASRFIRLLSTTHCQDYVESDDFVPLLQDIVETHPGLEFLREAPDFHSRYIHTVIARIFYCVNSSWTGRITIPELRNSNFLEVLASLEEEEDINEILDYFSYEHFYVIYCKFWELDSDHDLLIDENDLMRHNNHALSSRIIKRLFSGCVTRGPTYIDGKMSYPDFVWFLLSEEDKKHPRSIEYWFRCMDVDGDGVLSMYELEYFYTEQVSKMDALGIETMVFQDCLCQMLDMVKPKVPGCIKLSDLKNCKMAYIFFNTFFNLDKYLEYEQRDPFAAARDLQESEGTEPSDWERYAQEEYDLLVAEEGANEQTEGLYEDDFDEDEDLAEDDIMALKGLDNDEDNANNSKPWTMVTGIDDDDDDDDDDDNDDDFY</sequence>
<evidence type="ECO:0000313" key="5">
    <source>
        <dbReference type="EMBL" id="CAH3107197.1"/>
    </source>
</evidence>
<dbReference type="Pfam" id="PF21161">
    <property type="entry name" value="P2R3B_EF-hand"/>
    <property type="match status" value="1"/>
</dbReference>
<dbReference type="Gene3D" id="1.10.238.220">
    <property type="match status" value="1"/>
</dbReference>
<feature type="compositionally biased region" description="Acidic residues" evidence="3">
    <location>
        <begin position="532"/>
        <end position="548"/>
    </location>
</feature>
<keyword evidence="6" id="KW-1185">Reference proteome</keyword>
<feature type="region of interest" description="Disordered" evidence="3">
    <location>
        <begin position="526"/>
        <end position="590"/>
    </location>
</feature>
<evidence type="ECO:0000313" key="6">
    <source>
        <dbReference type="Proteomes" id="UP001159405"/>
    </source>
</evidence>
<reference evidence="5 6" key="1">
    <citation type="submission" date="2022-05" db="EMBL/GenBank/DDBJ databases">
        <authorList>
            <consortium name="Genoscope - CEA"/>
            <person name="William W."/>
        </authorList>
    </citation>
    <scope>NUCLEOTIDE SEQUENCE [LARGE SCALE GENOMIC DNA]</scope>
</reference>
<dbReference type="SUPFAM" id="SSF47473">
    <property type="entry name" value="EF-hand"/>
    <property type="match status" value="2"/>
</dbReference>
<evidence type="ECO:0000256" key="3">
    <source>
        <dbReference type="SAM" id="MobiDB-lite"/>
    </source>
</evidence>
<dbReference type="InterPro" id="IPR011992">
    <property type="entry name" value="EF-hand-dom_pair"/>
</dbReference>
<dbReference type="EMBL" id="CALNXK010000019">
    <property type="protein sequence ID" value="CAH3107197.1"/>
    <property type="molecule type" value="Genomic_DNA"/>
</dbReference>
<feature type="region of interest" description="Disordered" evidence="3">
    <location>
        <begin position="47"/>
        <end position="104"/>
    </location>
</feature>
<dbReference type="PANTHER" id="PTHR14095:SF0">
    <property type="entry name" value="MIP22305P"/>
    <property type="match status" value="1"/>
</dbReference>
<evidence type="ECO:0000256" key="2">
    <source>
        <dbReference type="ARBA" id="ARBA00022837"/>
    </source>
</evidence>
<feature type="domain" description="EF-hand" evidence="4">
    <location>
        <begin position="393"/>
        <end position="428"/>
    </location>
</feature>
<protein>
    <recommendedName>
        <fullName evidence="4">EF-hand domain-containing protein</fullName>
    </recommendedName>
</protein>
<keyword evidence="1" id="KW-0479">Metal-binding</keyword>
<feature type="compositionally biased region" description="Acidic residues" evidence="3">
    <location>
        <begin position="573"/>
        <end position="590"/>
    </location>
</feature>
<proteinExistence type="predicted"/>
<dbReference type="CDD" id="cd21504">
    <property type="entry name" value="PPP2R3A_B-like"/>
    <property type="match status" value="1"/>
</dbReference>
<comment type="caution">
    <text evidence="5">The sequence shown here is derived from an EMBL/GenBank/DDBJ whole genome shotgun (WGS) entry which is preliminary data.</text>
</comment>
<dbReference type="InterPro" id="IPR002048">
    <property type="entry name" value="EF_hand_dom"/>
</dbReference>
<dbReference type="Pfam" id="PF13499">
    <property type="entry name" value="EF-hand_7"/>
    <property type="match status" value="1"/>
</dbReference>
<dbReference type="InterPro" id="IPR048855">
    <property type="entry name" value="P2R3A_B_D_EF-hand"/>
</dbReference>
<evidence type="ECO:0000259" key="4">
    <source>
        <dbReference type="PROSITE" id="PS50222"/>
    </source>
</evidence>
<dbReference type="PANTHER" id="PTHR14095">
    <property type="entry name" value="PHOSPHATASE 2A REGULATORY SUBUNIT-RELATED"/>
    <property type="match status" value="1"/>
</dbReference>
<dbReference type="Pfam" id="PF17958">
    <property type="entry name" value="EF-hand_13"/>
    <property type="match status" value="1"/>
</dbReference>
<accession>A0ABN8NFE2</accession>
<dbReference type="PROSITE" id="PS00018">
    <property type="entry name" value="EF_HAND_1"/>
    <property type="match status" value="1"/>
</dbReference>
<dbReference type="Gene3D" id="1.10.238.10">
    <property type="entry name" value="EF-hand"/>
    <property type="match status" value="1"/>
</dbReference>
<keyword evidence="2" id="KW-0106">Calcium</keyword>
<organism evidence="5 6">
    <name type="scientific">Porites lobata</name>
    <dbReference type="NCBI Taxonomy" id="104759"/>
    <lineage>
        <taxon>Eukaryota</taxon>
        <taxon>Metazoa</taxon>
        <taxon>Cnidaria</taxon>
        <taxon>Anthozoa</taxon>
        <taxon>Hexacorallia</taxon>
        <taxon>Scleractinia</taxon>
        <taxon>Fungiina</taxon>
        <taxon>Poritidae</taxon>
        <taxon>Porites</taxon>
    </lineage>
</organism>